<dbReference type="SUPFAM" id="SSF53067">
    <property type="entry name" value="Actin-like ATPase domain"/>
    <property type="match status" value="2"/>
</dbReference>
<dbReference type="FunFam" id="3.90.640.10:FF:000003">
    <property type="entry name" value="Molecular chaperone DnaK"/>
    <property type="match status" value="1"/>
</dbReference>
<evidence type="ECO:0000256" key="3">
    <source>
        <dbReference type="ARBA" id="ARBA00022553"/>
    </source>
</evidence>
<evidence type="ECO:0000256" key="7">
    <source>
        <dbReference type="ARBA" id="ARBA00023186"/>
    </source>
</evidence>
<reference evidence="11 12" key="1">
    <citation type="journal article" date="2010" name="Int. J. Syst. Evol. Microbiol.">
        <title>Thiohalobacter thiocyanaticus gen. nov., sp. nov., a moderately halophilic, sulfur-oxidizing gammaproteobacterium from hypersaline lakes, that utilizes thiocyanate.</title>
        <authorList>
            <person name="Sorokin D.Y."/>
            <person name="Kovaleva O.L."/>
            <person name="Tourova T.P."/>
            <person name="Muyzer G."/>
        </authorList>
    </citation>
    <scope>NUCLEOTIDE SEQUENCE [LARGE SCALE GENOMIC DNA]</scope>
    <source>
        <strain evidence="11 12">Hrh1</strain>
    </source>
</reference>
<evidence type="ECO:0000256" key="4">
    <source>
        <dbReference type="ARBA" id="ARBA00022741"/>
    </source>
</evidence>
<dbReference type="CDD" id="cd10234">
    <property type="entry name" value="ASKHA_NBD_HSP70_DnaK-like"/>
    <property type="match status" value="1"/>
</dbReference>
<dbReference type="InterPro" id="IPR013126">
    <property type="entry name" value="Hsp_70_fam"/>
</dbReference>
<dbReference type="FunFam" id="2.60.34.10:FF:000014">
    <property type="entry name" value="Chaperone protein DnaK HSP70"/>
    <property type="match status" value="1"/>
</dbReference>
<evidence type="ECO:0000313" key="11">
    <source>
        <dbReference type="EMBL" id="RRQ20734.1"/>
    </source>
</evidence>
<dbReference type="Gene3D" id="2.60.34.10">
    <property type="entry name" value="Substrate Binding Domain Of DNAk, Chain A, domain 1"/>
    <property type="match status" value="1"/>
</dbReference>
<evidence type="ECO:0000256" key="10">
    <source>
        <dbReference type="SAM" id="MobiDB-lite"/>
    </source>
</evidence>
<dbReference type="SUPFAM" id="SSF100920">
    <property type="entry name" value="Heat shock protein 70kD (HSP70), peptide-binding domain"/>
    <property type="match status" value="1"/>
</dbReference>
<evidence type="ECO:0000256" key="8">
    <source>
        <dbReference type="HAMAP-Rule" id="MF_00332"/>
    </source>
</evidence>
<keyword evidence="4 8" id="KW-0547">Nucleotide-binding</keyword>
<dbReference type="Proteomes" id="UP000287798">
    <property type="component" value="Unassembled WGS sequence"/>
</dbReference>
<dbReference type="NCBIfam" id="NF003520">
    <property type="entry name" value="PRK05183.1"/>
    <property type="match status" value="1"/>
</dbReference>
<dbReference type="HAMAP" id="MF_00332">
    <property type="entry name" value="DnaK"/>
    <property type="match status" value="1"/>
</dbReference>
<comment type="caution">
    <text evidence="11">The sequence shown here is derived from an EMBL/GenBank/DDBJ whole genome shotgun (WGS) entry which is preliminary data.</text>
</comment>
<gene>
    <name evidence="8 11" type="primary">dnaK</name>
    <name evidence="11" type="ORF">D6C00_01225</name>
</gene>
<dbReference type="GO" id="GO:0140662">
    <property type="term" value="F:ATP-dependent protein folding chaperone"/>
    <property type="evidence" value="ECO:0007669"/>
    <property type="project" value="InterPro"/>
</dbReference>
<evidence type="ECO:0000256" key="9">
    <source>
        <dbReference type="RuleBase" id="RU003322"/>
    </source>
</evidence>
<dbReference type="RefSeq" id="WP_125179949.1">
    <property type="nucleotide sequence ID" value="NZ_QZMU01000001.1"/>
</dbReference>
<keyword evidence="5 8" id="KW-0067">ATP-binding</keyword>
<evidence type="ECO:0000313" key="12">
    <source>
        <dbReference type="Proteomes" id="UP000287798"/>
    </source>
</evidence>
<evidence type="ECO:0000256" key="6">
    <source>
        <dbReference type="ARBA" id="ARBA00023016"/>
    </source>
</evidence>
<dbReference type="Gene3D" id="3.30.420.40">
    <property type="match status" value="2"/>
</dbReference>
<feature type="modified residue" description="Phosphothreonine; by autocatalysis" evidence="8">
    <location>
        <position position="199"/>
    </location>
</feature>
<evidence type="ECO:0000256" key="5">
    <source>
        <dbReference type="ARBA" id="ARBA00022840"/>
    </source>
</evidence>
<dbReference type="PRINTS" id="PR00301">
    <property type="entry name" value="HEATSHOCK70"/>
</dbReference>
<dbReference type="GO" id="GO:0005524">
    <property type="term" value="F:ATP binding"/>
    <property type="evidence" value="ECO:0007669"/>
    <property type="project" value="UniProtKB-UniRule"/>
</dbReference>
<dbReference type="InterPro" id="IPR043129">
    <property type="entry name" value="ATPase_NBD"/>
</dbReference>
<comment type="induction">
    <text evidence="8">By stress conditions e.g. heat shock.</text>
</comment>
<dbReference type="NCBIfam" id="NF001413">
    <property type="entry name" value="PRK00290.1"/>
    <property type="match status" value="1"/>
</dbReference>
<dbReference type="InterPro" id="IPR029048">
    <property type="entry name" value="HSP70_C_sf"/>
</dbReference>
<dbReference type="OrthoDB" id="9766019at2"/>
<dbReference type="Gene3D" id="3.90.640.10">
    <property type="entry name" value="Actin, Chain A, domain 4"/>
    <property type="match status" value="1"/>
</dbReference>
<dbReference type="NCBIfam" id="TIGR02350">
    <property type="entry name" value="prok_dnaK"/>
    <property type="match status" value="1"/>
</dbReference>
<dbReference type="AlphaFoldDB" id="A0A426QG64"/>
<feature type="compositionally biased region" description="Acidic residues" evidence="10">
    <location>
        <begin position="629"/>
        <end position="646"/>
    </location>
</feature>
<organism evidence="11 12">
    <name type="scientific">Thiohalobacter thiocyanaticus</name>
    <dbReference type="NCBI Taxonomy" id="585455"/>
    <lineage>
        <taxon>Bacteria</taxon>
        <taxon>Pseudomonadati</taxon>
        <taxon>Pseudomonadota</taxon>
        <taxon>Gammaproteobacteria</taxon>
        <taxon>Thiohalobacterales</taxon>
        <taxon>Thiohalobacteraceae</taxon>
        <taxon>Thiohalobacter</taxon>
    </lineage>
</organism>
<keyword evidence="7 8" id="KW-0143">Chaperone</keyword>
<proteinExistence type="evidence at transcript level"/>
<dbReference type="SUPFAM" id="SSF100934">
    <property type="entry name" value="Heat shock protein 70kD (HSP70), C-terminal subdomain"/>
    <property type="match status" value="1"/>
</dbReference>
<name>A0A426QG64_9GAMM</name>
<dbReference type="PANTHER" id="PTHR19375">
    <property type="entry name" value="HEAT SHOCK PROTEIN 70KDA"/>
    <property type="match status" value="1"/>
</dbReference>
<dbReference type="PROSITE" id="PS01036">
    <property type="entry name" value="HSP70_3"/>
    <property type="match status" value="1"/>
</dbReference>
<comment type="function">
    <text evidence="8">Acts as a chaperone.</text>
</comment>
<protein>
    <recommendedName>
        <fullName evidence="2 8">Chaperone protein DnaK</fullName>
    </recommendedName>
    <alternativeName>
        <fullName evidence="8">HSP70</fullName>
    </alternativeName>
    <alternativeName>
        <fullName evidence="8">Heat shock 70 kDa protein</fullName>
    </alternativeName>
    <alternativeName>
        <fullName evidence="8">Heat shock protein 70</fullName>
    </alternativeName>
</protein>
<dbReference type="FunFam" id="3.30.420.40:FF:000004">
    <property type="entry name" value="Molecular chaperone DnaK"/>
    <property type="match status" value="1"/>
</dbReference>
<dbReference type="InterPro" id="IPR029047">
    <property type="entry name" value="HSP70_peptide-bd_sf"/>
</dbReference>
<comment type="similarity">
    <text evidence="1 8 9">Belongs to the heat shock protein 70 family.</text>
</comment>
<sequence>MGKIIGIDLGTTNSCVAVMEGGKARVIENSEGDRTTPSIVAYAEDGEVLVGQAAKRQAVTNPANTLFAIKRLIGRRFEDDEVQKDIDLVSYKILKADNGDAWVEAKGRKMAPPEVSARVLQKMKKTAEDYLGEEVTEAVITVPAYFNDSQRQATKDAGKIAGLEVKRIINEPTAAALAYGMDKSQGDRKIAVYDLGGGTFDISIIEIADVDGEHQFEVLSTNGDTFLGGEDFDKRLIDYLAEQFKKDSGIDLRGDALAMQRLREAAEKAKIELSSAQQTDINLPYITADASGPKHLNVKLTRAKFESLVEDLIARTIEPCKKALQDAGESVGDINDVILVGGMTRMPKVQEAVKEFFGKDPRKDVNPDEAVAVGAAIQGGVLGGDVKDVLLLDVTPLSLGIETLGGVMTKLIERNTTIPTKAQQVFSTADDNQTAVTVHVLQGERDRAADNKSLGRFDLSDIPPAPRGVPQIEVSFDIDANGILNVSAKDKGTGKEQNIVIKASSGLNEDEIERMVKDAEAHKEDDRKFHELVDVRNQADNMIHATRKSLKDLGDKVSDDEKTEVENAIKALEEVMNGDDKEAIEQKTAALAEVSGKLAQRVYQEQGGEAGAAGAEQAAGEQAQGGGESGDDVVDAEFEEVKEDNK</sequence>
<keyword evidence="6 8" id="KW-0346">Stress response</keyword>
<feature type="compositionally biased region" description="Low complexity" evidence="10">
    <location>
        <begin position="606"/>
        <end position="622"/>
    </location>
</feature>
<dbReference type="InterPro" id="IPR012725">
    <property type="entry name" value="Chaperone_DnaK"/>
</dbReference>
<dbReference type="InterPro" id="IPR018181">
    <property type="entry name" value="Heat_shock_70_CS"/>
</dbReference>
<keyword evidence="12" id="KW-1185">Reference proteome</keyword>
<accession>A0A426QG64</accession>
<evidence type="ECO:0000256" key="2">
    <source>
        <dbReference type="ARBA" id="ARBA00014415"/>
    </source>
</evidence>
<dbReference type="GO" id="GO:0051082">
    <property type="term" value="F:unfolded protein binding"/>
    <property type="evidence" value="ECO:0007669"/>
    <property type="project" value="InterPro"/>
</dbReference>
<keyword evidence="3 8" id="KW-0597">Phosphoprotein</keyword>
<dbReference type="PROSITE" id="PS00329">
    <property type="entry name" value="HSP70_2"/>
    <property type="match status" value="1"/>
</dbReference>
<dbReference type="Pfam" id="PF00012">
    <property type="entry name" value="HSP70"/>
    <property type="match status" value="1"/>
</dbReference>
<feature type="region of interest" description="Disordered" evidence="10">
    <location>
        <begin position="606"/>
        <end position="646"/>
    </location>
</feature>
<dbReference type="FunFam" id="1.20.1270.10:FF:000001">
    <property type="entry name" value="Molecular chaperone DnaK"/>
    <property type="match status" value="1"/>
</dbReference>
<evidence type="ECO:0000256" key="1">
    <source>
        <dbReference type="ARBA" id="ARBA00007381"/>
    </source>
</evidence>
<dbReference type="Gene3D" id="1.20.1270.10">
    <property type="match status" value="1"/>
</dbReference>
<dbReference type="EMBL" id="QZMU01000001">
    <property type="protein sequence ID" value="RRQ20734.1"/>
    <property type="molecule type" value="Genomic_DNA"/>
</dbReference>
<dbReference type="PROSITE" id="PS00297">
    <property type="entry name" value="HSP70_1"/>
    <property type="match status" value="1"/>
</dbReference>